<evidence type="ECO:0000313" key="1">
    <source>
        <dbReference type="EMBL" id="EFO96223.1"/>
    </source>
</evidence>
<sequence length="271" mass="32265">MLEQLELSRLQLACVCPEFRYTEKISPLNIDKLNINPTSFTINGTHYKLGVIRHYTGVPLPGWVQYRNAEGGSSYDVGKFEEPRFRGSQLQTKEEISEREMRHFECEQKLLKLTLMLGRLETGKKLRPAELKRKKKIEEELEIDWSRTHFYNEYSLNYLQLTITSKNGTKLIERMKYDRPIRESMDYFIKKFLLGDRSHLNVDTLQFDYLPEFGDFKFRAKHLKIGYVDRVKAQNSLDEIACPLESKEVRERQFFMDPRFEAYSPHPFWEL</sequence>
<evidence type="ECO:0000313" key="2">
    <source>
        <dbReference type="Proteomes" id="UP000008281"/>
    </source>
</evidence>
<dbReference type="AlphaFoldDB" id="E3M9K2"/>
<dbReference type="PANTHER" id="PTHR31379:SF1">
    <property type="entry name" value="F-BOX C PROTEIN-RELATED"/>
    <property type="match status" value="1"/>
</dbReference>
<proteinExistence type="predicted"/>
<dbReference type="InterPro" id="IPR021942">
    <property type="entry name" value="DUF3557"/>
</dbReference>
<dbReference type="OrthoDB" id="5910927at2759"/>
<dbReference type="Proteomes" id="UP000008281">
    <property type="component" value="Unassembled WGS sequence"/>
</dbReference>
<dbReference type="EMBL" id="DS268430">
    <property type="protein sequence ID" value="EFO96223.1"/>
    <property type="molecule type" value="Genomic_DNA"/>
</dbReference>
<reference evidence="1" key="1">
    <citation type="submission" date="2007-07" db="EMBL/GenBank/DDBJ databases">
        <title>PCAP assembly of the Caenorhabditis remanei genome.</title>
        <authorList>
            <consortium name="The Caenorhabditis remanei Sequencing Consortium"/>
            <person name="Wilson R.K."/>
        </authorList>
    </citation>
    <scope>NUCLEOTIDE SEQUENCE [LARGE SCALE GENOMIC DNA]</scope>
    <source>
        <strain evidence="1">PB4641</strain>
    </source>
</reference>
<dbReference type="PANTHER" id="PTHR31379">
    <property type="entry name" value="F-BOX C PROTEIN-RELATED-RELATED"/>
    <property type="match status" value="1"/>
</dbReference>
<keyword evidence="2" id="KW-1185">Reference proteome</keyword>
<organism evidence="2">
    <name type="scientific">Caenorhabditis remanei</name>
    <name type="common">Caenorhabditis vulgaris</name>
    <dbReference type="NCBI Taxonomy" id="31234"/>
    <lineage>
        <taxon>Eukaryota</taxon>
        <taxon>Metazoa</taxon>
        <taxon>Ecdysozoa</taxon>
        <taxon>Nematoda</taxon>
        <taxon>Chromadorea</taxon>
        <taxon>Rhabditida</taxon>
        <taxon>Rhabditina</taxon>
        <taxon>Rhabditomorpha</taxon>
        <taxon>Rhabditoidea</taxon>
        <taxon>Rhabditidae</taxon>
        <taxon>Peloderinae</taxon>
        <taxon>Caenorhabditis</taxon>
    </lineage>
</organism>
<name>E3M9K2_CAERE</name>
<protein>
    <submittedName>
        <fullName evidence="1">Uncharacterized protein</fullName>
    </submittedName>
</protein>
<dbReference type="InParanoid" id="E3M9K2"/>
<dbReference type="HOGENOM" id="CLU_1225789_0_0_1"/>
<accession>E3M9K2</accession>
<gene>
    <name evidence="1" type="ORF">CRE_14568</name>
</gene>